<dbReference type="EMBL" id="JXJN01022024">
    <property type="status" value="NOT_ANNOTATED_CDS"/>
    <property type="molecule type" value="Genomic_DNA"/>
</dbReference>
<evidence type="ECO:0000256" key="6">
    <source>
        <dbReference type="SAM" id="Phobius"/>
    </source>
</evidence>
<dbReference type="AlphaFoldDB" id="A0A1B0BWZ7"/>
<sequence length="103" mass="11335">MASKFLKEKLNLLGKLGCVLCILGSTIIVIHSPKKKEIEDLTILFEKLQDPGFIFYVVCIFGSTLFVACFVAPRHGNNNVVVYIYLCSGIGSLTVMSFSSEVL</sequence>
<evidence type="ECO:0000313" key="8">
    <source>
        <dbReference type="Proteomes" id="UP000092460"/>
    </source>
</evidence>
<name>A0A1B0BWZ7_9MUSC</name>
<evidence type="ECO:0000256" key="1">
    <source>
        <dbReference type="ARBA" id="ARBA00004141"/>
    </source>
</evidence>
<keyword evidence="5 6" id="KW-0472">Membrane</keyword>
<accession>A0A1B0BWZ7</accession>
<evidence type="ECO:0000313" key="7">
    <source>
        <dbReference type="EnsemblMetazoa" id="GPPI043072-PA"/>
    </source>
</evidence>
<dbReference type="EnsemblMetazoa" id="GPPI043072-RA">
    <property type="protein sequence ID" value="GPPI043072-PA"/>
    <property type="gene ID" value="GPPI043072"/>
</dbReference>
<keyword evidence="3 6" id="KW-0812">Transmembrane</keyword>
<organism evidence="7 8">
    <name type="scientific">Glossina palpalis gambiensis</name>
    <dbReference type="NCBI Taxonomy" id="67801"/>
    <lineage>
        <taxon>Eukaryota</taxon>
        <taxon>Metazoa</taxon>
        <taxon>Ecdysozoa</taxon>
        <taxon>Arthropoda</taxon>
        <taxon>Hexapoda</taxon>
        <taxon>Insecta</taxon>
        <taxon>Pterygota</taxon>
        <taxon>Neoptera</taxon>
        <taxon>Endopterygota</taxon>
        <taxon>Diptera</taxon>
        <taxon>Brachycera</taxon>
        <taxon>Muscomorpha</taxon>
        <taxon>Hippoboscoidea</taxon>
        <taxon>Glossinidae</taxon>
        <taxon>Glossina</taxon>
    </lineage>
</organism>
<evidence type="ECO:0000256" key="2">
    <source>
        <dbReference type="ARBA" id="ARBA00007230"/>
    </source>
</evidence>
<dbReference type="VEuPathDB" id="VectorBase:GPPI043072"/>
<dbReference type="GO" id="GO:0016020">
    <property type="term" value="C:membrane"/>
    <property type="evidence" value="ECO:0007669"/>
    <property type="project" value="UniProtKB-SubCell"/>
</dbReference>
<dbReference type="PANTHER" id="PTHR12570:SF92">
    <property type="entry name" value="SPICHTHYIN, ISOFORM B"/>
    <property type="match status" value="1"/>
</dbReference>
<reference evidence="8" key="1">
    <citation type="submission" date="2015-01" db="EMBL/GenBank/DDBJ databases">
        <authorList>
            <person name="Aksoy S."/>
            <person name="Warren W."/>
            <person name="Wilson R.K."/>
        </authorList>
    </citation>
    <scope>NUCLEOTIDE SEQUENCE [LARGE SCALE GENOMIC DNA]</scope>
    <source>
        <strain evidence="8">IAEA</strain>
    </source>
</reference>
<evidence type="ECO:0000256" key="3">
    <source>
        <dbReference type="ARBA" id="ARBA00022692"/>
    </source>
</evidence>
<protein>
    <recommendedName>
        <fullName evidence="9">Magnesium transporter NIPA2</fullName>
    </recommendedName>
</protein>
<feature type="transmembrane region" description="Helical" evidence="6">
    <location>
        <begin position="80"/>
        <end position="99"/>
    </location>
</feature>
<evidence type="ECO:0008006" key="9">
    <source>
        <dbReference type="Google" id="ProtNLM"/>
    </source>
</evidence>
<dbReference type="Pfam" id="PF05653">
    <property type="entry name" value="Mg_trans_NIPA"/>
    <property type="match status" value="1"/>
</dbReference>
<feature type="transmembrane region" description="Helical" evidence="6">
    <location>
        <begin position="12"/>
        <end position="33"/>
    </location>
</feature>
<proteinExistence type="inferred from homology"/>
<dbReference type="InterPro" id="IPR008521">
    <property type="entry name" value="Mg_trans_NIPA"/>
</dbReference>
<comment type="similarity">
    <text evidence="2">Belongs to the NIPA family.</text>
</comment>
<keyword evidence="8" id="KW-1185">Reference proteome</keyword>
<dbReference type="GO" id="GO:0015095">
    <property type="term" value="F:magnesium ion transmembrane transporter activity"/>
    <property type="evidence" value="ECO:0007669"/>
    <property type="project" value="InterPro"/>
</dbReference>
<comment type="subcellular location">
    <subcellularLocation>
        <location evidence="1">Membrane</location>
        <topology evidence="1">Multi-pass membrane protein</topology>
    </subcellularLocation>
</comment>
<dbReference type="STRING" id="67801.A0A1B0BWZ7"/>
<evidence type="ECO:0000256" key="5">
    <source>
        <dbReference type="ARBA" id="ARBA00023136"/>
    </source>
</evidence>
<reference evidence="7" key="2">
    <citation type="submission" date="2020-05" db="UniProtKB">
        <authorList>
            <consortium name="EnsemblMetazoa"/>
        </authorList>
    </citation>
    <scope>IDENTIFICATION</scope>
    <source>
        <strain evidence="7">IAEA</strain>
    </source>
</reference>
<evidence type="ECO:0000256" key="4">
    <source>
        <dbReference type="ARBA" id="ARBA00022989"/>
    </source>
</evidence>
<feature type="transmembrane region" description="Helical" evidence="6">
    <location>
        <begin position="53"/>
        <end position="73"/>
    </location>
</feature>
<dbReference type="PANTHER" id="PTHR12570">
    <property type="match status" value="1"/>
</dbReference>
<keyword evidence="4 6" id="KW-1133">Transmembrane helix</keyword>
<dbReference type="Proteomes" id="UP000092460">
    <property type="component" value="Unassembled WGS sequence"/>
</dbReference>